<sequence>MPLSCNLCRGILIEDHCIMNRRTAIKFLGATIPTLFLGKFSAAHTYLGRVPFHPDWRSLENYQVPDWFRDAKFGIWAHWGPQCQPERGDWYARGMYQEGSDQYQYHLEKYGHPSVFGFKDVIHQWKAENWNPEELMNLYKNAGAQYFMALANHHDNLDLYRSSHHQWNSVNVGPKKDIVGGWERAAKKRGLKFGVSVHAAHAWTWYETAQRSDKAGKFAGIPYDGKLTKKDGVGKWWADYDPQELYAQDHEPSLDSKDDNTVHRQWHWDVTSGVSVPHKAYCENFKARTLELMDNYKPDMVYFDDTVLPLYPISNVGLEIAADFYNKSMQANKGKVDVVINGKILNEQQRKCLVWDIERGQSNTIEPQPWQTCTCIGSWHYDRRIYENNQYKSAKTVIHMLIDVVSKNGNLLLSVPLRGDGSIDDRAKEVVQGIGSWMAIHKEAIIGTRPWRIFGEGPAQEEAPTLHVQGFNEGKGKAFTGDDVRFTTKGNTVYAFIMGTTTGTQITIKSLGSSAPDSRKVKSVHILGYPNNIAYTQLDAALQVTLPDDFIQNNIATVLEIA</sequence>
<proteinExistence type="inferred from homology"/>
<protein>
    <recommendedName>
        <fullName evidence="3">alpha-L-fucosidase</fullName>
        <ecNumber evidence="3">3.2.1.51</ecNumber>
    </recommendedName>
</protein>
<evidence type="ECO:0000313" key="10">
    <source>
        <dbReference type="EMBL" id="VXD08378.1"/>
    </source>
</evidence>
<reference evidence="10 11" key="1">
    <citation type="submission" date="2019-10" db="EMBL/GenBank/DDBJ databases">
        <authorList>
            <person name="Karimi E."/>
        </authorList>
    </citation>
    <scope>NUCLEOTIDE SEQUENCE [LARGE SCALE GENOMIC DNA]</scope>
    <source>
        <strain evidence="10">Sphingobacterium sp. 8BC</strain>
    </source>
</reference>
<dbReference type="InterPro" id="IPR013780">
    <property type="entry name" value="Glyco_hydro_b"/>
</dbReference>
<evidence type="ECO:0000259" key="8">
    <source>
        <dbReference type="Pfam" id="PF01120"/>
    </source>
</evidence>
<dbReference type="Proteomes" id="UP000432350">
    <property type="component" value="Unassembled WGS sequence"/>
</dbReference>
<evidence type="ECO:0000256" key="5">
    <source>
        <dbReference type="ARBA" id="ARBA00022801"/>
    </source>
</evidence>
<dbReference type="EC" id="3.2.1.51" evidence="3"/>
<evidence type="ECO:0000256" key="1">
    <source>
        <dbReference type="ARBA" id="ARBA00004071"/>
    </source>
</evidence>
<dbReference type="PANTHER" id="PTHR10030:SF37">
    <property type="entry name" value="ALPHA-L-FUCOSIDASE-RELATED"/>
    <property type="match status" value="1"/>
</dbReference>
<dbReference type="EMBL" id="CABWMV010000028">
    <property type="protein sequence ID" value="VXD08378.1"/>
    <property type="molecule type" value="Genomic_DNA"/>
</dbReference>
<evidence type="ECO:0000256" key="4">
    <source>
        <dbReference type="ARBA" id="ARBA00022729"/>
    </source>
</evidence>
<gene>
    <name evidence="10" type="ORF">SPHINGO8BC_90498</name>
</gene>
<dbReference type="InterPro" id="IPR016286">
    <property type="entry name" value="FUC_metazoa-typ"/>
</dbReference>
<evidence type="ECO:0000256" key="3">
    <source>
        <dbReference type="ARBA" id="ARBA00012662"/>
    </source>
</evidence>
<dbReference type="Gene3D" id="2.60.40.1180">
    <property type="entry name" value="Golgi alpha-mannosidase II"/>
    <property type="match status" value="1"/>
</dbReference>
<dbReference type="GO" id="GO:0016139">
    <property type="term" value="P:glycoside catabolic process"/>
    <property type="evidence" value="ECO:0007669"/>
    <property type="project" value="TreeGrafter"/>
</dbReference>
<dbReference type="SMART" id="SM00812">
    <property type="entry name" value="Alpha_L_fucos"/>
    <property type="match status" value="1"/>
</dbReference>
<dbReference type="InterPro" id="IPR000933">
    <property type="entry name" value="Glyco_hydro_29"/>
</dbReference>
<evidence type="ECO:0000256" key="7">
    <source>
        <dbReference type="PIRSR" id="PIRSR001092-1"/>
    </source>
</evidence>
<dbReference type="PIRSF" id="PIRSF001092">
    <property type="entry name" value="Alpha-L-fucosidase"/>
    <property type="match status" value="1"/>
</dbReference>
<name>A0A654DVF6_SPHMU</name>
<accession>A0A654DVF6</accession>
<keyword evidence="5" id="KW-0378">Hydrolase</keyword>
<feature type="site" description="May be important for catalysis" evidence="7">
    <location>
        <position position="373"/>
    </location>
</feature>
<feature type="domain" description="Alpha-L-fucosidase C-terminal" evidence="9">
    <location>
        <begin position="482"/>
        <end position="549"/>
    </location>
</feature>
<organism evidence="10 11">
    <name type="scientific">Sphingobacterium multivorum</name>
    <dbReference type="NCBI Taxonomy" id="28454"/>
    <lineage>
        <taxon>Bacteria</taxon>
        <taxon>Pseudomonadati</taxon>
        <taxon>Bacteroidota</taxon>
        <taxon>Sphingobacteriia</taxon>
        <taxon>Sphingobacteriales</taxon>
        <taxon>Sphingobacteriaceae</taxon>
        <taxon>Sphingobacterium</taxon>
    </lineage>
</organism>
<comment type="function">
    <text evidence="1">Alpha-L-fucosidase is responsible for hydrolyzing the alpha-1,6-linked fucose joined to the reducing-end N-acetylglucosamine of the carbohydrate moieties of glycoproteins.</text>
</comment>
<dbReference type="GO" id="GO:0004560">
    <property type="term" value="F:alpha-L-fucosidase activity"/>
    <property type="evidence" value="ECO:0007669"/>
    <property type="project" value="InterPro"/>
</dbReference>
<evidence type="ECO:0000256" key="2">
    <source>
        <dbReference type="ARBA" id="ARBA00007951"/>
    </source>
</evidence>
<dbReference type="GO" id="GO:0006004">
    <property type="term" value="P:fucose metabolic process"/>
    <property type="evidence" value="ECO:0007669"/>
    <property type="project" value="InterPro"/>
</dbReference>
<dbReference type="SUPFAM" id="SSF51445">
    <property type="entry name" value="(Trans)glycosidases"/>
    <property type="match status" value="1"/>
</dbReference>
<dbReference type="InterPro" id="IPR031919">
    <property type="entry name" value="Fucosidase_C"/>
</dbReference>
<evidence type="ECO:0000256" key="6">
    <source>
        <dbReference type="ARBA" id="ARBA00023295"/>
    </source>
</evidence>
<evidence type="ECO:0000259" key="9">
    <source>
        <dbReference type="Pfam" id="PF16757"/>
    </source>
</evidence>
<dbReference type="Pfam" id="PF01120">
    <property type="entry name" value="Alpha_L_fucos"/>
    <property type="match status" value="1"/>
</dbReference>
<comment type="similarity">
    <text evidence="2">Belongs to the glycosyl hydrolase 29 family.</text>
</comment>
<keyword evidence="6" id="KW-0326">Glycosidase</keyword>
<evidence type="ECO:0000313" key="11">
    <source>
        <dbReference type="Proteomes" id="UP000432350"/>
    </source>
</evidence>
<dbReference type="InterPro" id="IPR017853">
    <property type="entry name" value="GH"/>
</dbReference>
<dbReference type="Gene3D" id="3.20.20.80">
    <property type="entry name" value="Glycosidases"/>
    <property type="match status" value="1"/>
</dbReference>
<dbReference type="InterPro" id="IPR057739">
    <property type="entry name" value="Glyco_hydro_29_N"/>
</dbReference>
<feature type="domain" description="Glycoside hydrolase family 29 N-terminal" evidence="8">
    <location>
        <begin position="51"/>
        <end position="443"/>
    </location>
</feature>
<dbReference type="GO" id="GO:0005764">
    <property type="term" value="C:lysosome"/>
    <property type="evidence" value="ECO:0007669"/>
    <property type="project" value="TreeGrafter"/>
</dbReference>
<keyword evidence="4" id="KW-0732">Signal</keyword>
<dbReference type="PANTHER" id="PTHR10030">
    <property type="entry name" value="ALPHA-L-FUCOSIDASE"/>
    <property type="match status" value="1"/>
</dbReference>
<dbReference type="Pfam" id="PF16757">
    <property type="entry name" value="Fucosidase_C"/>
    <property type="match status" value="1"/>
</dbReference>
<dbReference type="AlphaFoldDB" id="A0A654DVF6"/>